<dbReference type="EMBL" id="JABBGC010000003">
    <property type="protein sequence ID" value="NML40187.1"/>
    <property type="molecule type" value="Genomic_DNA"/>
</dbReference>
<reference evidence="1 2" key="1">
    <citation type="submission" date="2020-04" db="EMBL/GenBank/DDBJ databases">
        <title>Chitinophaga sp. G-6-1-13 sp. nov., isolated from soil.</title>
        <authorList>
            <person name="Dahal R.H."/>
            <person name="Chaudhary D.K."/>
        </authorList>
    </citation>
    <scope>NUCLEOTIDE SEQUENCE [LARGE SCALE GENOMIC DNA]</scope>
    <source>
        <strain evidence="1 2">G-6-1-13</strain>
    </source>
</reference>
<keyword evidence="2" id="KW-1185">Reference proteome</keyword>
<sequence>MFRFPRILCTLVLLLSGAGRQLYAQLQLSQTVYVFGNIPASYIGTGLIGNLGMGTSTSTQNWSLSSTPFSAMPDGGVVPGTGVNYAPPYALFQNGSNVSGLSFSDIYPISGGRIIDDIYFYGGYKRLGSVEARWVYTMIAPNDIGLSVTASSQTCATEMVYLSSRNNWPIFSDNLVQTSVIWEYSVDNGTVWKELGSSSQQYTMAYTYAFTGSQIPETQSGMVNVRFRCRIKAAYANKDYYSPYSNITNNYTFLPAGPQVDASKIQKQASCAGEATGKIIIPGSAITSGFTTMRWMLRPAGVTTPCDPDLAGGASACGDIIDWSNGNLPVSGGVTVNNVRKGSYTLWVINPSGTAGNCFTPIAVDIADLPALAASQDVAQSANPACFGATDGKITITASGGNAASGYFFTLKQNGTVIRAQQQSSGNSFTWTGLPAGNYTGEVKDGACAPVIPVNVQLTQPPQVTGQLTAQHPTCISPGNGSISVVADPGVTNYQYKLYKGVALLQQSAVTTSRNYTFSGLSNGDYTVEILNMDFPVCTGWSGTTSLNAVPALTLTQDARNMVTCFGGNDGSLKYSAGGGSGSYTFLLQRTGMPTASNTTGTFNGLQAGIYTITVQNNVAGCNDATSQPVTITEVPLLQVSLQTTNISCNGAQDGVVKAMVSGGSGFYTYKWEQLKGGVWTTNSFWFDSDTKIDALSAGTYRVTVSDSKSTNCSVLSNVVTITELPALQSGGVTITPAVCLADGATINISASGGDNTYTYFYTLNGTDYTTFIPGSKVHTAGSYHFRIKDGKGCTLDLPNAYDVSLPAAALSFTTQLSAYNGFQVSCSGAADGKITITAAGGNGGTYTGYQYKLNNATYQSNNIFAGLTAGTYTISVKDARGCETSGSVTLTQPQMSINATKQDVTCFGQSTGSITTNIMGGAAPYRWQLNGATITGATAANLPAGNYTLHITDANGCTKDTTLTIMHTYPALAFTAATVTDIQCFGTQGSIAMTATGGDGSYQYRLSTDNWATSQSYASGAGLNAGVYALKVTDNHGCSLQYNNPLTITAPPAALSLSGVLSDYNGYNISCAGGDNGSVQLTAAGGNGATYSGYTYAIDNGAFGPVSMITGIKAGAHVFKVKDGRGCVATQNYTFTESAQALTIQLVSKQDVRCAAIPGGSITVAGNGGTGALQYSLNGTNWQASPVFSGLTAGNYTVTVRDANSCGNTLPVQILSVNPAITIDNITRNDVICFGTSGAILVQAHGGSGQLTNEYALNGGAYTPFNNTTPLGAGNYTVRVKDAIGCYSSVSNVVSITAPAAPLAATATTTDFHGKQISCYGLSDGAFNIVTSGGNDGGYQGYLYNVNGGGYTGTSQYAGMPAGSYAVKIKDGRGCEITKDIVLQQPAAPVSLTVSDITHLACGGIPTGSITLQTAGGTTPYAYTMNNGIPQASPTFGTLLVGNYILAVKDVNGCTATLVTTVKEMYPPVTATATVTPVRCYGEANGAILLLPAGGDGNYNYQWNNAGVSGAQVRNITAGNYTVKVTDGKGCGQSYSYEVAQPAALGLTVTGSQICDGVDDGTVDAAVQGGTQPYQYALNNGAWMANSSFTSLAAGEYALKVQDARGCGATGTTAITKRNVKPDVNFLVASRKNAFDTLVIKEISLPAPDLVSWTFDPQAILLGYDRGTPLIRFTTAGSYWVAMKATFGECTYQLRKDIQINAYDPLAGPSFSVPVSVIDTVMLSPNPNDGNFRFQVKLKRKQQVVVTVFDLNGRILVKRPYSPALQIDDRIALGSVNNGIFILRVVTENESRDVRFIINR</sequence>
<protein>
    <submittedName>
        <fullName evidence="1">T9SS type A sorting domain-containing protein</fullName>
    </submittedName>
</protein>
<evidence type="ECO:0000313" key="2">
    <source>
        <dbReference type="Proteomes" id="UP000583266"/>
    </source>
</evidence>
<comment type="caution">
    <text evidence="1">The sequence shown here is derived from an EMBL/GenBank/DDBJ whole genome shotgun (WGS) entry which is preliminary data.</text>
</comment>
<dbReference type="Pfam" id="PF13573">
    <property type="entry name" value="SprB"/>
    <property type="match status" value="11"/>
</dbReference>
<evidence type="ECO:0000313" key="1">
    <source>
        <dbReference type="EMBL" id="NML40187.1"/>
    </source>
</evidence>
<dbReference type="InterPro" id="IPR025667">
    <property type="entry name" value="SprB_repeat"/>
</dbReference>
<dbReference type="InterPro" id="IPR026444">
    <property type="entry name" value="Secre_tail"/>
</dbReference>
<name>A0A848GQE5_9BACT</name>
<organism evidence="1 2">
    <name type="scientific">Chitinophaga fulva</name>
    <dbReference type="NCBI Taxonomy" id="2728842"/>
    <lineage>
        <taxon>Bacteria</taxon>
        <taxon>Pseudomonadati</taxon>
        <taxon>Bacteroidota</taxon>
        <taxon>Chitinophagia</taxon>
        <taxon>Chitinophagales</taxon>
        <taxon>Chitinophagaceae</taxon>
        <taxon>Chitinophaga</taxon>
    </lineage>
</organism>
<dbReference type="Proteomes" id="UP000583266">
    <property type="component" value="Unassembled WGS sequence"/>
</dbReference>
<dbReference type="RefSeq" id="WP_169227299.1">
    <property type="nucleotide sequence ID" value="NZ_JABBGC010000003.1"/>
</dbReference>
<proteinExistence type="predicted"/>
<accession>A0A848GQE5</accession>
<dbReference type="Gene3D" id="2.60.40.740">
    <property type="match status" value="2"/>
</dbReference>
<gene>
    <name evidence="1" type="ORF">HHL17_23510</name>
</gene>
<dbReference type="NCBIfam" id="TIGR04183">
    <property type="entry name" value="Por_Secre_tail"/>
    <property type="match status" value="1"/>
</dbReference>